<sequence>MESNIDVEKELPPLQVPATNIAETRGDANSEREVKKQKKTKFASIVPENMKLVYLRQSFVEELLKTESYETKLIGSFVRVPLLLDDHKRMPYYSSINTFLFPKLIVIFCSYDCMLLLGIINEVGSIKLQLLGMAREISIDMLQERNFTKEEYDALRLKMNSGLIKKSTFVTSLF</sequence>
<gene>
    <name evidence="1" type="ORF">M9H77_25550</name>
</gene>
<name>A0ACC0A772_CATRO</name>
<comment type="caution">
    <text evidence="1">The sequence shown here is derived from an EMBL/GenBank/DDBJ whole genome shotgun (WGS) entry which is preliminary data.</text>
</comment>
<dbReference type="Proteomes" id="UP001060085">
    <property type="component" value="Linkage Group LG06"/>
</dbReference>
<organism evidence="1 2">
    <name type="scientific">Catharanthus roseus</name>
    <name type="common">Madagascar periwinkle</name>
    <name type="synonym">Vinca rosea</name>
    <dbReference type="NCBI Taxonomy" id="4058"/>
    <lineage>
        <taxon>Eukaryota</taxon>
        <taxon>Viridiplantae</taxon>
        <taxon>Streptophyta</taxon>
        <taxon>Embryophyta</taxon>
        <taxon>Tracheophyta</taxon>
        <taxon>Spermatophyta</taxon>
        <taxon>Magnoliopsida</taxon>
        <taxon>eudicotyledons</taxon>
        <taxon>Gunneridae</taxon>
        <taxon>Pentapetalae</taxon>
        <taxon>asterids</taxon>
        <taxon>lamiids</taxon>
        <taxon>Gentianales</taxon>
        <taxon>Apocynaceae</taxon>
        <taxon>Rauvolfioideae</taxon>
        <taxon>Vinceae</taxon>
        <taxon>Catharanthinae</taxon>
        <taxon>Catharanthus</taxon>
    </lineage>
</organism>
<protein>
    <submittedName>
        <fullName evidence="1">Uncharacterized protein</fullName>
    </submittedName>
</protein>
<accession>A0ACC0A772</accession>
<keyword evidence="2" id="KW-1185">Reference proteome</keyword>
<proteinExistence type="predicted"/>
<evidence type="ECO:0000313" key="1">
    <source>
        <dbReference type="EMBL" id="KAI5656757.1"/>
    </source>
</evidence>
<reference evidence="2" key="1">
    <citation type="journal article" date="2023" name="Nat. Plants">
        <title>Single-cell RNA sequencing provides a high-resolution roadmap for understanding the multicellular compartmentation of specialized metabolism.</title>
        <authorList>
            <person name="Sun S."/>
            <person name="Shen X."/>
            <person name="Li Y."/>
            <person name="Li Y."/>
            <person name="Wang S."/>
            <person name="Li R."/>
            <person name="Zhang H."/>
            <person name="Shen G."/>
            <person name="Guo B."/>
            <person name="Wei J."/>
            <person name="Xu J."/>
            <person name="St-Pierre B."/>
            <person name="Chen S."/>
            <person name="Sun C."/>
        </authorList>
    </citation>
    <scope>NUCLEOTIDE SEQUENCE [LARGE SCALE GENOMIC DNA]</scope>
</reference>
<dbReference type="EMBL" id="CM044706">
    <property type="protein sequence ID" value="KAI5656757.1"/>
    <property type="molecule type" value="Genomic_DNA"/>
</dbReference>
<evidence type="ECO:0000313" key="2">
    <source>
        <dbReference type="Proteomes" id="UP001060085"/>
    </source>
</evidence>